<keyword evidence="7" id="KW-0862">Zinc</keyword>
<keyword evidence="6" id="KW-0833">Ubl conjugation pathway</keyword>
<reference evidence="10 11" key="1">
    <citation type="journal article" date="2016" name="Sci. Rep.">
        <title>The genome sequence of the outbreeding globe artichoke constructed de novo incorporating a phase-aware low-pass sequencing strategy of F1 progeny.</title>
        <authorList>
            <person name="Scaglione D."/>
            <person name="Reyes-Chin-Wo S."/>
            <person name="Acquadro A."/>
            <person name="Froenicke L."/>
            <person name="Portis E."/>
            <person name="Beitel C."/>
            <person name="Tirone M."/>
            <person name="Mauro R."/>
            <person name="Lo Monaco A."/>
            <person name="Mauromicale G."/>
            <person name="Faccioli P."/>
            <person name="Cattivelli L."/>
            <person name="Rieseberg L."/>
            <person name="Michelmore R."/>
            <person name="Lanteri S."/>
        </authorList>
    </citation>
    <scope>NUCLEOTIDE SEQUENCE [LARGE SCALE GENOMIC DNA]</scope>
    <source>
        <strain evidence="10">2C</strain>
    </source>
</reference>
<protein>
    <recommendedName>
        <fullName evidence="2">RING-type E3 ubiquitin transferase</fullName>
        <ecNumber evidence="2">2.3.2.27</ecNumber>
    </recommendedName>
</protein>
<dbReference type="Gramene" id="KVH88771">
    <property type="protein sequence ID" value="KVH88771"/>
    <property type="gene ID" value="Ccrd_025761"/>
</dbReference>
<keyword evidence="5 8" id="KW-0863">Zinc-finger</keyword>
<dbReference type="AlphaFoldDB" id="A0A103XDJ3"/>
<evidence type="ECO:0000256" key="7">
    <source>
        <dbReference type="ARBA" id="ARBA00022833"/>
    </source>
</evidence>
<evidence type="ECO:0000256" key="5">
    <source>
        <dbReference type="ARBA" id="ARBA00022771"/>
    </source>
</evidence>
<dbReference type="Pfam" id="PF13639">
    <property type="entry name" value="zf-RING_2"/>
    <property type="match status" value="1"/>
</dbReference>
<dbReference type="InterPro" id="IPR045191">
    <property type="entry name" value="MBR1/2-like"/>
</dbReference>
<keyword evidence="4" id="KW-0479">Metal-binding</keyword>
<evidence type="ECO:0000256" key="6">
    <source>
        <dbReference type="ARBA" id="ARBA00022786"/>
    </source>
</evidence>
<dbReference type="Gene3D" id="3.30.40.10">
    <property type="entry name" value="Zinc/RING finger domain, C3HC4 (zinc finger)"/>
    <property type="match status" value="1"/>
</dbReference>
<keyword evidence="11" id="KW-1185">Reference proteome</keyword>
<comment type="catalytic activity">
    <reaction evidence="1">
        <text>S-ubiquitinyl-[E2 ubiquitin-conjugating enzyme]-L-cysteine + [acceptor protein]-L-lysine = [E2 ubiquitin-conjugating enzyme]-L-cysteine + N(6)-ubiquitinyl-[acceptor protein]-L-lysine.</text>
        <dbReference type="EC" id="2.3.2.27"/>
    </reaction>
</comment>
<proteinExistence type="predicted"/>
<keyword evidence="3" id="KW-0808">Transferase</keyword>
<evidence type="ECO:0000256" key="2">
    <source>
        <dbReference type="ARBA" id="ARBA00012483"/>
    </source>
</evidence>
<dbReference type="PANTHER" id="PTHR22937:SF163">
    <property type="entry name" value="RING-TYPE E3 UBIQUITIN TRANSFERASE"/>
    <property type="match status" value="1"/>
</dbReference>
<dbReference type="EC" id="2.3.2.27" evidence="2"/>
<dbReference type="InterPro" id="IPR013083">
    <property type="entry name" value="Znf_RING/FYVE/PHD"/>
</dbReference>
<dbReference type="GO" id="GO:0008270">
    <property type="term" value="F:zinc ion binding"/>
    <property type="evidence" value="ECO:0007669"/>
    <property type="project" value="UniProtKB-KW"/>
</dbReference>
<dbReference type="PANTHER" id="PTHR22937">
    <property type="entry name" value="E3 UBIQUITIN-PROTEIN LIGASE RNF165"/>
    <property type="match status" value="1"/>
</dbReference>
<evidence type="ECO:0000256" key="3">
    <source>
        <dbReference type="ARBA" id="ARBA00022679"/>
    </source>
</evidence>
<dbReference type="EMBL" id="LEKV01005339">
    <property type="protein sequence ID" value="KVH88771.1"/>
    <property type="molecule type" value="Genomic_DNA"/>
</dbReference>
<evidence type="ECO:0000259" key="9">
    <source>
        <dbReference type="PROSITE" id="PS50089"/>
    </source>
</evidence>
<dbReference type="Proteomes" id="UP000243975">
    <property type="component" value="Unassembled WGS sequence"/>
</dbReference>
<dbReference type="GO" id="GO:0061630">
    <property type="term" value="F:ubiquitin protein ligase activity"/>
    <property type="evidence" value="ECO:0007669"/>
    <property type="project" value="UniProtKB-EC"/>
</dbReference>
<dbReference type="InterPro" id="IPR001841">
    <property type="entry name" value="Znf_RING"/>
</dbReference>
<name>A0A103XDJ3_CYNCS</name>
<evidence type="ECO:0000256" key="8">
    <source>
        <dbReference type="PROSITE-ProRule" id="PRU00175"/>
    </source>
</evidence>
<comment type="caution">
    <text evidence="10">The sequence shown here is derived from an EMBL/GenBank/DDBJ whole genome shotgun (WGS) entry which is preliminary data.</text>
</comment>
<organism evidence="10 11">
    <name type="scientific">Cynara cardunculus var. scolymus</name>
    <name type="common">Globe artichoke</name>
    <name type="synonym">Cynara scolymus</name>
    <dbReference type="NCBI Taxonomy" id="59895"/>
    <lineage>
        <taxon>Eukaryota</taxon>
        <taxon>Viridiplantae</taxon>
        <taxon>Streptophyta</taxon>
        <taxon>Embryophyta</taxon>
        <taxon>Tracheophyta</taxon>
        <taxon>Spermatophyta</taxon>
        <taxon>Magnoliopsida</taxon>
        <taxon>eudicotyledons</taxon>
        <taxon>Gunneridae</taxon>
        <taxon>Pentapetalae</taxon>
        <taxon>asterids</taxon>
        <taxon>campanulids</taxon>
        <taxon>Asterales</taxon>
        <taxon>Asteraceae</taxon>
        <taxon>Carduoideae</taxon>
        <taxon>Cardueae</taxon>
        <taxon>Carduinae</taxon>
        <taxon>Cynara</taxon>
    </lineage>
</organism>
<dbReference type="SMART" id="SM00184">
    <property type="entry name" value="RING"/>
    <property type="match status" value="1"/>
</dbReference>
<dbReference type="PROSITE" id="PS50089">
    <property type="entry name" value="ZF_RING_2"/>
    <property type="match status" value="1"/>
</dbReference>
<dbReference type="OMA" id="HEASMTI"/>
<feature type="domain" description="RING-type" evidence="9">
    <location>
        <begin position="138"/>
        <end position="180"/>
    </location>
</feature>
<evidence type="ECO:0000313" key="10">
    <source>
        <dbReference type="EMBL" id="KVH88771.1"/>
    </source>
</evidence>
<evidence type="ECO:0000256" key="4">
    <source>
        <dbReference type="ARBA" id="ARBA00022723"/>
    </source>
</evidence>
<evidence type="ECO:0000313" key="11">
    <source>
        <dbReference type="Proteomes" id="UP000243975"/>
    </source>
</evidence>
<evidence type="ECO:0000256" key="1">
    <source>
        <dbReference type="ARBA" id="ARBA00000900"/>
    </source>
</evidence>
<gene>
    <name evidence="10" type="ORF">Ccrd_025761</name>
</gene>
<sequence>MPTSMSSSYGIIIPDLCHFIIVNAQPGEDLDELIIINSSPTTDHQASTIHDYNHIRSMLFDNGPAYTTLQMEFTTNIHGSVATARFLDDEDEDHEASMTIARFIIHHQSLYGADGISEEKSPVEIVGIGKEEAGGEICVICQKAYEEYEMMGRLLECRHGYHVECINRWLLHKNVCPICRATVSWL</sequence>
<dbReference type="SUPFAM" id="SSF57850">
    <property type="entry name" value="RING/U-box"/>
    <property type="match status" value="1"/>
</dbReference>
<accession>A0A103XDJ3</accession>